<keyword evidence="3" id="KW-1185">Reference proteome</keyword>
<gene>
    <name evidence="2" type="ORF">CKAH01_00085</name>
</gene>
<sequence length="131" mass="13850">MYVGWGIKLPPAATDRQHGSSLHRDLILVAKSGESKPHVEVGAGKEAKRKPMPDSGASTQHSITLLMRGVGWLPAKSEYRAAAGVSRVEITFCRAPLAFGSSDGRPGSCEMDAYYLTAQTDGRAAILPGAV</sequence>
<proteinExistence type="predicted"/>
<feature type="compositionally biased region" description="Basic and acidic residues" evidence="1">
    <location>
        <begin position="37"/>
        <end position="52"/>
    </location>
</feature>
<feature type="region of interest" description="Disordered" evidence="1">
    <location>
        <begin position="37"/>
        <end position="60"/>
    </location>
</feature>
<reference evidence="2" key="1">
    <citation type="submission" date="2023-02" db="EMBL/GenBank/DDBJ databases">
        <title>Colletotrichum kahawae CIFC_Que2 genome sequencing and assembly.</title>
        <authorList>
            <person name="Baroncelli R."/>
        </authorList>
    </citation>
    <scope>NUCLEOTIDE SEQUENCE</scope>
    <source>
        <strain evidence="2">CIFC_Que2</strain>
    </source>
</reference>
<organism evidence="2 3">
    <name type="scientific">Colletotrichum kahawae</name>
    <name type="common">Coffee berry disease fungus</name>
    <dbReference type="NCBI Taxonomy" id="34407"/>
    <lineage>
        <taxon>Eukaryota</taxon>
        <taxon>Fungi</taxon>
        <taxon>Dikarya</taxon>
        <taxon>Ascomycota</taxon>
        <taxon>Pezizomycotina</taxon>
        <taxon>Sordariomycetes</taxon>
        <taxon>Hypocreomycetidae</taxon>
        <taxon>Glomerellales</taxon>
        <taxon>Glomerellaceae</taxon>
        <taxon>Colletotrichum</taxon>
        <taxon>Colletotrichum gloeosporioides species complex</taxon>
    </lineage>
</organism>
<evidence type="ECO:0000256" key="1">
    <source>
        <dbReference type="SAM" id="MobiDB-lite"/>
    </source>
</evidence>
<name>A0AAD9YUK7_COLKA</name>
<evidence type="ECO:0000313" key="2">
    <source>
        <dbReference type="EMBL" id="KAK2780141.1"/>
    </source>
</evidence>
<accession>A0AAD9YUK7</accession>
<protein>
    <submittedName>
        <fullName evidence="2">Uncharacterized protein</fullName>
    </submittedName>
</protein>
<comment type="caution">
    <text evidence="2">The sequence shown here is derived from an EMBL/GenBank/DDBJ whole genome shotgun (WGS) entry which is preliminary data.</text>
</comment>
<dbReference type="Proteomes" id="UP001281614">
    <property type="component" value="Unassembled WGS sequence"/>
</dbReference>
<evidence type="ECO:0000313" key="3">
    <source>
        <dbReference type="Proteomes" id="UP001281614"/>
    </source>
</evidence>
<dbReference type="AlphaFoldDB" id="A0AAD9YUK7"/>
<dbReference type="EMBL" id="VYYT01000001">
    <property type="protein sequence ID" value="KAK2780141.1"/>
    <property type="molecule type" value="Genomic_DNA"/>
</dbReference>